<evidence type="ECO:0000313" key="3">
    <source>
        <dbReference type="EMBL" id="MEN5377923.1"/>
    </source>
</evidence>
<sequence length="79" mass="8195">MKAIKFSGITAAIVASLLVYGAAAVSAQQTHPVKKSEPKVKPAAPVKENPEAAKDSTAGKKTPDRKGNKMMPKAKPPGK</sequence>
<comment type="caution">
    <text evidence="3">The sequence shown here is derived from an EMBL/GenBank/DDBJ whole genome shotgun (WGS) entry which is preliminary data.</text>
</comment>
<dbReference type="EMBL" id="JBDJNQ010000005">
    <property type="protein sequence ID" value="MEN5377923.1"/>
    <property type="molecule type" value="Genomic_DNA"/>
</dbReference>
<feature type="region of interest" description="Disordered" evidence="1">
    <location>
        <begin position="28"/>
        <end position="79"/>
    </location>
</feature>
<feature type="signal peptide" evidence="2">
    <location>
        <begin position="1"/>
        <end position="27"/>
    </location>
</feature>
<name>A0ABV0BUJ7_9SPHI</name>
<reference evidence="3 4" key="1">
    <citation type="submission" date="2024-04" db="EMBL/GenBank/DDBJ databases">
        <title>WGS of bacteria from Torrens River.</title>
        <authorList>
            <person name="Wyrsch E.R."/>
            <person name="Drigo B."/>
        </authorList>
    </citation>
    <scope>NUCLEOTIDE SEQUENCE [LARGE SCALE GENOMIC DNA]</scope>
    <source>
        <strain evidence="3 4">TWI391</strain>
    </source>
</reference>
<evidence type="ECO:0000256" key="1">
    <source>
        <dbReference type="SAM" id="MobiDB-lite"/>
    </source>
</evidence>
<feature type="compositionally biased region" description="Basic and acidic residues" evidence="1">
    <location>
        <begin position="48"/>
        <end position="67"/>
    </location>
</feature>
<dbReference type="RefSeq" id="WP_156169715.1">
    <property type="nucleotide sequence ID" value="NZ_JBDJLH010000014.1"/>
</dbReference>
<organism evidence="3 4">
    <name type="scientific">Sphingobacterium kitahiroshimense</name>
    <dbReference type="NCBI Taxonomy" id="470446"/>
    <lineage>
        <taxon>Bacteria</taxon>
        <taxon>Pseudomonadati</taxon>
        <taxon>Bacteroidota</taxon>
        <taxon>Sphingobacteriia</taxon>
        <taxon>Sphingobacteriales</taxon>
        <taxon>Sphingobacteriaceae</taxon>
        <taxon>Sphingobacterium</taxon>
    </lineage>
</organism>
<proteinExistence type="predicted"/>
<evidence type="ECO:0000256" key="2">
    <source>
        <dbReference type="SAM" id="SignalP"/>
    </source>
</evidence>
<feature type="chain" id="PRO_5045531543" evidence="2">
    <location>
        <begin position="28"/>
        <end position="79"/>
    </location>
</feature>
<keyword evidence="2" id="KW-0732">Signal</keyword>
<protein>
    <submittedName>
        <fullName evidence="3">Uncharacterized protein</fullName>
    </submittedName>
</protein>
<keyword evidence="4" id="KW-1185">Reference proteome</keyword>
<gene>
    <name evidence="3" type="ORF">ABE541_11660</name>
</gene>
<dbReference type="Proteomes" id="UP001409291">
    <property type="component" value="Unassembled WGS sequence"/>
</dbReference>
<evidence type="ECO:0000313" key="4">
    <source>
        <dbReference type="Proteomes" id="UP001409291"/>
    </source>
</evidence>
<accession>A0ABV0BUJ7</accession>